<gene>
    <name evidence="2" type="ORF">O181_096982</name>
</gene>
<dbReference type="AlphaFoldDB" id="A0A9Q3J8C6"/>
<evidence type="ECO:0000313" key="2">
    <source>
        <dbReference type="EMBL" id="MBW0557267.1"/>
    </source>
</evidence>
<name>A0A9Q3J8C6_9BASI</name>
<dbReference type="Proteomes" id="UP000765509">
    <property type="component" value="Unassembled WGS sequence"/>
</dbReference>
<keyword evidence="3" id="KW-1185">Reference proteome</keyword>
<accession>A0A9Q3J8C6</accession>
<feature type="compositionally biased region" description="Basic residues" evidence="1">
    <location>
        <begin position="64"/>
        <end position="78"/>
    </location>
</feature>
<sequence length="78" mass="8966">MEISKDWNPNRKFRLLEEWEAMIRKNKVATQDIEEQLKQTGNTLIPEGLQGVKETDSPMAPHHSGIRKSAMKSHHSSL</sequence>
<feature type="region of interest" description="Disordered" evidence="1">
    <location>
        <begin position="41"/>
        <end position="78"/>
    </location>
</feature>
<comment type="caution">
    <text evidence="2">The sequence shown here is derived from an EMBL/GenBank/DDBJ whole genome shotgun (WGS) entry which is preliminary data.</text>
</comment>
<organism evidence="2 3">
    <name type="scientific">Austropuccinia psidii MF-1</name>
    <dbReference type="NCBI Taxonomy" id="1389203"/>
    <lineage>
        <taxon>Eukaryota</taxon>
        <taxon>Fungi</taxon>
        <taxon>Dikarya</taxon>
        <taxon>Basidiomycota</taxon>
        <taxon>Pucciniomycotina</taxon>
        <taxon>Pucciniomycetes</taxon>
        <taxon>Pucciniales</taxon>
        <taxon>Sphaerophragmiaceae</taxon>
        <taxon>Austropuccinia</taxon>
    </lineage>
</organism>
<dbReference type="EMBL" id="AVOT02065061">
    <property type="protein sequence ID" value="MBW0557267.1"/>
    <property type="molecule type" value="Genomic_DNA"/>
</dbReference>
<evidence type="ECO:0000313" key="3">
    <source>
        <dbReference type="Proteomes" id="UP000765509"/>
    </source>
</evidence>
<proteinExistence type="predicted"/>
<reference evidence="2" key="1">
    <citation type="submission" date="2021-03" db="EMBL/GenBank/DDBJ databases">
        <title>Draft genome sequence of rust myrtle Austropuccinia psidii MF-1, a brazilian biotype.</title>
        <authorList>
            <person name="Quecine M.C."/>
            <person name="Pachon D.M.R."/>
            <person name="Bonatelli M.L."/>
            <person name="Correr F.H."/>
            <person name="Franceschini L.M."/>
            <person name="Leite T.F."/>
            <person name="Margarido G.R.A."/>
            <person name="Almeida C.A."/>
            <person name="Ferrarezi J.A."/>
            <person name="Labate C.A."/>
        </authorList>
    </citation>
    <scope>NUCLEOTIDE SEQUENCE</scope>
    <source>
        <strain evidence="2">MF-1</strain>
    </source>
</reference>
<evidence type="ECO:0000256" key="1">
    <source>
        <dbReference type="SAM" id="MobiDB-lite"/>
    </source>
</evidence>
<protein>
    <submittedName>
        <fullName evidence="2">Uncharacterized protein</fullName>
    </submittedName>
</protein>